<dbReference type="PANTHER" id="PTHR21373">
    <property type="entry name" value="GLUCOSE REPRESSIBLE PROTEIN MAK10"/>
    <property type="match status" value="1"/>
</dbReference>
<name>A0A2R6XR86_MARPO</name>
<evidence type="ECO:0000259" key="6">
    <source>
        <dbReference type="Pfam" id="PF25789"/>
    </source>
</evidence>
<evidence type="ECO:0000313" key="8">
    <source>
        <dbReference type="Proteomes" id="UP000244005"/>
    </source>
</evidence>
<keyword evidence="3" id="KW-0963">Cytoplasm</keyword>
<dbReference type="OMA" id="QMEWIVQ"/>
<feature type="region of interest" description="Disordered" evidence="4">
    <location>
        <begin position="556"/>
        <end position="576"/>
    </location>
</feature>
<comment type="similarity">
    <text evidence="2">Belongs to the MAK10 family.</text>
</comment>
<dbReference type="AlphaFoldDB" id="A0A2R6XR86"/>
<evidence type="ECO:0000256" key="2">
    <source>
        <dbReference type="ARBA" id="ARBA00006289"/>
    </source>
</evidence>
<dbReference type="Pfam" id="PF04112">
    <property type="entry name" value="Mak10"/>
    <property type="match status" value="1"/>
</dbReference>
<feature type="domain" description="NAA35-like N-terminal" evidence="5">
    <location>
        <begin position="53"/>
        <end position="146"/>
    </location>
</feature>
<dbReference type="Gramene" id="Mp1g03680.1">
    <property type="protein sequence ID" value="Mp1g03680.1.cds"/>
    <property type="gene ID" value="Mp1g03680"/>
</dbReference>
<keyword evidence="8" id="KW-1185">Reference proteome</keyword>
<dbReference type="InterPro" id="IPR007244">
    <property type="entry name" value="Naa35_N"/>
</dbReference>
<dbReference type="Proteomes" id="UP000244005">
    <property type="component" value="Unassembled WGS sequence"/>
</dbReference>
<dbReference type="InterPro" id="IPR057982">
    <property type="entry name" value="TPR_NAA35"/>
</dbReference>
<evidence type="ECO:0000256" key="3">
    <source>
        <dbReference type="ARBA" id="ARBA00022490"/>
    </source>
</evidence>
<dbReference type="EMBL" id="KZ772677">
    <property type="protein sequence ID" value="PTQ48620.1"/>
    <property type="molecule type" value="Genomic_DNA"/>
</dbReference>
<proteinExistence type="inferred from homology"/>
<dbReference type="Pfam" id="PF25789">
    <property type="entry name" value="TPR_NAA35"/>
    <property type="match status" value="1"/>
</dbReference>
<dbReference type="PANTHER" id="PTHR21373:SF0">
    <property type="entry name" value="N-ALPHA-ACETYLTRANSFERASE 35, NATC AUXILIARY SUBUNIT"/>
    <property type="match status" value="1"/>
</dbReference>
<comment type="subcellular location">
    <subcellularLocation>
        <location evidence="1">Cytoplasm</location>
    </subcellularLocation>
</comment>
<feature type="domain" description="NAA35-like TPR repeats" evidence="6">
    <location>
        <begin position="356"/>
        <end position="748"/>
    </location>
</feature>
<sequence>MDPGLGLAGNGTSQVSPMAQQSAATATFPVVDQTKWADATGFLKAACDDLGVGELIHGENFSLFEAMSALEIMDPKMDAGMNTTGYKTVEEAVESGAAPIFLTISQIIDVMDHLLACEATWHKGHSLAQTVFSCLYMLKLDRTTPNALLHAYCKITRATCSLVRTAIVLSDIHEEEDFVTFGFGLPLDAEGDNKCLATLNAVEESLARQLRGCKGAASGKKKSTEEVEPLQDDPELEEDFCESVLCRLRFRKSLYHALVYMEKPLGRGSEMAQKHITRALTELAAVRASSGFLSARRPLKDPVESTCTASGQPAVGFDESVNRRLLAPTPPRSIDILSWNETLNYFEQLLNDLNRICSLSSDLELEDLLQYIVDFQKSQPDLVARARLQLLLLQDGKLLGRETVTDSLYRAIKLQNERPARDTETYNFLTQCGRLTMQLIRTMCTNPAWQRRKLGRVIQEWGLLLEQAEFSRETSFRKSGVGGQLEKTGWTDDVVMGWAAELLCWVVTHFLLLGFELELYSPNEYCMVYWYLDHALMTLMHYKLAKERRRLEAELVKSNDTSPESAKKKGKKKKGGTIKPVVNKEIRFTPSVLLLQCYINLCKGFIWMLAALTADRKIIHRETIFNTELERFTQRFELLHKIVVPEPMTYLDFREATRHRHQSVKELYQVAYDHFMSAQQHIQELSQAVSKTPKMESVIKAQRVVDIRQMEQVALRNRIALQIAHQAGPGENLRVTFEFSLHPCFAVAVVKKP</sequence>
<accession>A0A2R6XR86</accession>
<evidence type="ECO:0000256" key="4">
    <source>
        <dbReference type="SAM" id="MobiDB-lite"/>
    </source>
</evidence>
<evidence type="ECO:0000313" key="7">
    <source>
        <dbReference type="EMBL" id="PTQ48620.1"/>
    </source>
</evidence>
<evidence type="ECO:0000256" key="1">
    <source>
        <dbReference type="ARBA" id="ARBA00004496"/>
    </source>
</evidence>
<reference evidence="8" key="1">
    <citation type="journal article" date="2017" name="Cell">
        <title>Insights into land plant evolution garnered from the Marchantia polymorpha genome.</title>
        <authorList>
            <person name="Bowman J.L."/>
            <person name="Kohchi T."/>
            <person name="Yamato K.T."/>
            <person name="Jenkins J."/>
            <person name="Shu S."/>
            <person name="Ishizaki K."/>
            <person name="Yamaoka S."/>
            <person name="Nishihama R."/>
            <person name="Nakamura Y."/>
            <person name="Berger F."/>
            <person name="Adam C."/>
            <person name="Aki S.S."/>
            <person name="Althoff F."/>
            <person name="Araki T."/>
            <person name="Arteaga-Vazquez M.A."/>
            <person name="Balasubrmanian S."/>
            <person name="Barry K."/>
            <person name="Bauer D."/>
            <person name="Boehm C.R."/>
            <person name="Briginshaw L."/>
            <person name="Caballero-Perez J."/>
            <person name="Catarino B."/>
            <person name="Chen F."/>
            <person name="Chiyoda S."/>
            <person name="Chovatia M."/>
            <person name="Davies K.M."/>
            <person name="Delmans M."/>
            <person name="Demura T."/>
            <person name="Dierschke T."/>
            <person name="Dolan L."/>
            <person name="Dorantes-Acosta A.E."/>
            <person name="Eklund D.M."/>
            <person name="Florent S.N."/>
            <person name="Flores-Sandoval E."/>
            <person name="Fujiyama A."/>
            <person name="Fukuzawa H."/>
            <person name="Galik B."/>
            <person name="Grimanelli D."/>
            <person name="Grimwood J."/>
            <person name="Grossniklaus U."/>
            <person name="Hamada T."/>
            <person name="Haseloff J."/>
            <person name="Hetherington A.J."/>
            <person name="Higo A."/>
            <person name="Hirakawa Y."/>
            <person name="Hundley H.N."/>
            <person name="Ikeda Y."/>
            <person name="Inoue K."/>
            <person name="Inoue S.I."/>
            <person name="Ishida S."/>
            <person name="Jia Q."/>
            <person name="Kakita M."/>
            <person name="Kanazawa T."/>
            <person name="Kawai Y."/>
            <person name="Kawashima T."/>
            <person name="Kennedy M."/>
            <person name="Kinose K."/>
            <person name="Kinoshita T."/>
            <person name="Kohara Y."/>
            <person name="Koide E."/>
            <person name="Komatsu K."/>
            <person name="Kopischke S."/>
            <person name="Kubo M."/>
            <person name="Kyozuka J."/>
            <person name="Lagercrantz U."/>
            <person name="Lin S.S."/>
            <person name="Lindquist E."/>
            <person name="Lipzen A.M."/>
            <person name="Lu C.W."/>
            <person name="De Luna E."/>
            <person name="Martienssen R.A."/>
            <person name="Minamino N."/>
            <person name="Mizutani M."/>
            <person name="Mizutani M."/>
            <person name="Mochizuki N."/>
            <person name="Monte I."/>
            <person name="Mosher R."/>
            <person name="Nagasaki H."/>
            <person name="Nakagami H."/>
            <person name="Naramoto S."/>
            <person name="Nishitani K."/>
            <person name="Ohtani M."/>
            <person name="Okamoto T."/>
            <person name="Okumura M."/>
            <person name="Phillips J."/>
            <person name="Pollak B."/>
            <person name="Reinders A."/>
            <person name="Rovekamp M."/>
            <person name="Sano R."/>
            <person name="Sawa S."/>
            <person name="Schmid M.W."/>
            <person name="Shirakawa M."/>
            <person name="Solano R."/>
            <person name="Spunde A."/>
            <person name="Suetsugu N."/>
            <person name="Sugano S."/>
            <person name="Sugiyama A."/>
            <person name="Sun R."/>
            <person name="Suzuki Y."/>
            <person name="Takenaka M."/>
            <person name="Takezawa D."/>
            <person name="Tomogane H."/>
            <person name="Tsuzuki M."/>
            <person name="Ueda T."/>
            <person name="Umeda M."/>
            <person name="Ward J.M."/>
            <person name="Watanabe Y."/>
            <person name="Yazaki K."/>
            <person name="Yokoyama R."/>
            <person name="Yoshitake Y."/>
            <person name="Yotsui I."/>
            <person name="Zachgo S."/>
            <person name="Schmutz J."/>
        </authorList>
    </citation>
    <scope>NUCLEOTIDE SEQUENCE [LARGE SCALE GENOMIC DNA]</scope>
    <source>
        <strain evidence="8">Tak-1</strain>
    </source>
</reference>
<dbReference type="InterPro" id="IPR057983">
    <property type="entry name" value="NAA35-like_N"/>
</dbReference>
<evidence type="ECO:0000259" key="5">
    <source>
        <dbReference type="Pfam" id="PF04112"/>
    </source>
</evidence>
<dbReference type="GO" id="GO:0031417">
    <property type="term" value="C:NatC complex"/>
    <property type="evidence" value="ECO:0000318"/>
    <property type="project" value="GO_Central"/>
</dbReference>
<protein>
    <recommendedName>
        <fullName evidence="9">N-alpha-acetyltransferase 35, NatC auxiliary subunit</fullName>
    </recommendedName>
</protein>
<evidence type="ECO:0008006" key="9">
    <source>
        <dbReference type="Google" id="ProtNLM"/>
    </source>
</evidence>
<gene>
    <name evidence="7" type="ORF">MARPO_0005s0239</name>
</gene>
<dbReference type="OrthoDB" id="269405at2759"/>
<organism evidence="7 8">
    <name type="scientific">Marchantia polymorpha</name>
    <name type="common">Common liverwort</name>
    <name type="synonym">Marchantia aquatica</name>
    <dbReference type="NCBI Taxonomy" id="3197"/>
    <lineage>
        <taxon>Eukaryota</taxon>
        <taxon>Viridiplantae</taxon>
        <taxon>Streptophyta</taxon>
        <taxon>Embryophyta</taxon>
        <taxon>Marchantiophyta</taxon>
        <taxon>Marchantiopsida</taxon>
        <taxon>Marchantiidae</taxon>
        <taxon>Marchantiales</taxon>
        <taxon>Marchantiaceae</taxon>
        <taxon>Marchantia</taxon>
    </lineage>
</organism>